<accession>A0ABR8ZHX7</accession>
<comment type="caution">
    <text evidence="1">The sequence shown here is derived from an EMBL/GenBank/DDBJ whole genome shotgun (WGS) entry which is preliminary data.</text>
</comment>
<dbReference type="EMBL" id="JABUXR010000002">
    <property type="protein sequence ID" value="MBD8084891.1"/>
    <property type="molecule type" value="Genomic_DNA"/>
</dbReference>
<sequence>MAGLITIPNRDMNGIEDLNNNFSYLETMAKQAIAEGGSKGEFHNWSKDGIVMHNGFTLSHDSGYRYWKLPTGQKLVEIIIHSTLTSDNFHGGEWFTLPDFIQPESSQLHESLVNTYYVMQGAAANTINVNSTATTPFDHGSWDYTLHTMYFSN</sequence>
<keyword evidence="2" id="KW-1185">Reference proteome</keyword>
<name>A0ABR8ZHX7_9LACO</name>
<evidence type="ECO:0000313" key="1">
    <source>
        <dbReference type="EMBL" id="MBD8084891.1"/>
    </source>
</evidence>
<reference evidence="1 2" key="1">
    <citation type="submission" date="2020-06" db="EMBL/GenBank/DDBJ databases">
        <title>Limosilactobacillus sp. nov.</title>
        <authorList>
            <person name="Ksiezarek M."/>
            <person name="Goncalves Ribeiro T."/>
            <person name="Rocha J."/>
            <person name="Grosso F."/>
            <person name="Peixe L."/>
        </authorList>
    </citation>
    <scope>NUCLEOTIDE SEQUENCE [LARGE SCALE GENOMIC DNA]</scope>
    <source>
        <strain evidence="2">c9Ua_26_M</strain>
    </source>
</reference>
<proteinExistence type="predicted"/>
<protein>
    <submittedName>
        <fullName evidence="1">Uncharacterized protein</fullName>
    </submittedName>
</protein>
<gene>
    <name evidence="1" type="ORF">HUK45_01195</name>
</gene>
<organism evidence="1 2">
    <name type="scientific">Limosilactobacillus urinaemulieris</name>
    <dbReference type="NCBI Taxonomy" id="2742600"/>
    <lineage>
        <taxon>Bacteria</taxon>
        <taxon>Bacillati</taxon>
        <taxon>Bacillota</taxon>
        <taxon>Bacilli</taxon>
        <taxon>Lactobacillales</taxon>
        <taxon>Lactobacillaceae</taxon>
        <taxon>Limosilactobacillus</taxon>
    </lineage>
</organism>
<evidence type="ECO:0000313" key="2">
    <source>
        <dbReference type="Proteomes" id="UP000645007"/>
    </source>
</evidence>
<dbReference type="RefSeq" id="WP_191910721.1">
    <property type="nucleotide sequence ID" value="NZ_JABUXR010000002.1"/>
</dbReference>
<dbReference type="Proteomes" id="UP000645007">
    <property type="component" value="Unassembled WGS sequence"/>
</dbReference>